<evidence type="ECO:0000256" key="1">
    <source>
        <dbReference type="SAM" id="SignalP"/>
    </source>
</evidence>
<dbReference type="EMBL" id="VWSF01000004">
    <property type="protein sequence ID" value="KAA5547984.1"/>
    <property type="molecule type" value="Genomic_DNA"/>
</dbReference>
<feature type="chain" id="PRO_5024423597" description="DUF4861 domain-containing protein" evidence="1">
    <location>
        <begin position="22"/>
        <end position="439"/>
    </location>
</feature>
<gene>
    <name evidence="2" type="ORF">F0145_08595</name>
</gene>
<keyword evidence="3" id="KW-1185">Reference proteome</keyword>
<dbReference type="AlphaFoldDB" id="A0A5M6DKB1"/>
<keyword evidence="1" id="KW-0732">Signal</keyword>
<sequence>MRALRLLIVIFFCLLFNVSNAQNKFKAYFKSNIIRLSSSSATTIDTAIYVIVPKGQSLQNGKVVISINEDASSANLRAVKVQIGNDIKIGALEDTLRARYAIRVPRDAIDDKFVRLELQAYDSLGRRVELAEGNTKTTIYIKPLIADSLTTNDTWELWLFTGTNFDPFVGAKPQEFFFRANTVFKISNKLYGQIGFYKNRYFTADSTASIQVFYPNSPNRIIQGTDTSYSYTQGTYQRNISQKIDPVGAQLDFFYKITNEETKGNSNFFGTVGFDISTKLITLENKFTNIDTTTILLKQPRSGGRGEVFFPLPVRDERLSFQLPVYNYNLGLLWILDNSSFNIKAHVTIGTSFFQGARIYTPRGSTQPTVSYQKGEPQFYHQIRVFATAKKQGISFGFDMYNRLGIFPQFNYTLSKVFDLRNFLDVLTPVSSLNLNKAK</sequence>
<reference evidence="2 3" key="1">
    <citation type="submission" date="2019-09" db="EMBL/GenBank/DDBJ databases">
        <title>Genome sequence and assembly of Adhaeribacter sp.</title>
        <authorList>
            <person name="Chhetri G."/>
        </authorList>
    </citation>
    <scope>NUCLEOTIDE SEQUENCE [LARGE SCALE GENOMIC DNA]</scope>
    <source>
        <strain evidence="2 3">DK36</strain>
    </source>
</reference>
<feature type="signal peptide" evidence="1">
    <location>
        <begin position="1"/>
        <end position="21"/>
    </location>
</feature>
<evidence type="ECO:0008006" key="4">
    <source>
        <dbReference type="Google" id="ProtNLM"/>
    </source>
</evidence>
<proteinExistence type="predicted"/>
<name>A0A5M6DKB1_9BACT</name>
<dbReference type="Proteomes" id="UP000323426">
    <property type="component" value="Unassembled WGS sequence"/>
</dbReference>
<dbReference type="RefSeq" id="WP_150087900.1">
    <property type="nucleotide sequence ID" value="NZ_VWSF01000004.1"/>
</dbReference>
<evidence type="ECO:0000313" key="3">
    <source>
        <dbReference type="Proteomes" id="UP000323426"/>
    </source>
</evidence>
<protein>
    <recommendedName>
        <fullName evidence="4">DUF4861 domain-containing protein</fullName>
    </recommendedName>
</protein>
<comment type="caution">
    <text evidence="2">The sequence shown here is derived from an EMBL/GenBank/DDBJ whole genome shotgun (WGS) entry which is preliminary data.</text>
</comment>
<accession>A0A5M6DKB1</accession>
<organism evidence="2 3">
    <name type="scientific">Adhaeribacter rhizoryzae</name>
    <dbReference type="NCBI Taxonomy" id="2607907"/>
    <lineage>
        <taxon>Bacteria</taxon>
        <taxon>Pseudomonadati</taxon>
        <taxon>Bacteroidota</taxon>
        <taxon>Cytophagia</taxon>
        <taxon>Cytophagales</taxon>
        <taxon>Hymenobacteraceae</taxon>
        <taxon>Adhaeribacter</taxon>
    </lineage>
</organism>
<evidence type="ECO:0000313" key="2">
    <source>
        <dbReference type="EMBL" id="KAA5547984.1"/>
    </source>
</evidence>